<dbReference type="Proteomes" id="UP000483432">
    <property type="component" value="Unassembled WGS sequence"/>
</dbReference>
<proteinExistence type="predicted"/>
<dbReference type="AlphaFoldDB" id="A0A7C9NTA5"/>
<feature type="transmembrane region" description="Helical" evidence="1">
    <location>
        <begin position="129"/>
        <end position="148"/>
    </location>
</feature>
<feature type="transmembrane region" description="Helical" evidence="1">
    <location>
        <begin position="32"/>
        <end position="49"/>
    </location>
</feature>
<dbReference type="GO" id="GO:0008233">
    <property type="term" value="F:peptidase activity"/>
    <property type="evidence" value="ECO:0007669"/>
    <property type="project" value="InterPro"/>
</dbReference>
<name>A0A7C9NTA5_9PROT</name>
<feature type="transmembrane region" description="Helical" evidence="1">
    <location>
        <begin position="89"/>
        <end position="109"/>
    </location>
</feature>
<comment type="caution">
    <text evidence="2">The sequence shown here is derived from an EMBL/GenBank/DDBJ whole genome shotgun (WGS) entry which is preliminary data.</text>
</comment>
<evidence type="ECO:0008006" key="4">
    <source>
        <dbReference type="Google" id="ProtNLM"/>
    </source>
</evidence>
<keyword evidence="1" id="KW-1133">Transmembrane helix</keyword>
<feature type="transmembrane region" description="Helical" evidence="1">
    <location>
        <begin position="61"/>
        <end position="83"/>
    </location>
</feature>
<feature type="transmembrane region" description="Helical" evidence="1">
    <location>
        <begin position="154"/>
        <end position="172"/>
    </location>
</feature>
<organism evidence="2 3">
    <name type="scientific">Sulfuriferula multivorans</name>
    <dbReference type="NCBI Taxonomy" id="1559896"/>
    <lineage>
        <taxon>Bacteria</taxon>
        <taxon>Pseudomonadati</taxon>
        <taxon>Pseudomonadota</taxon>
        <taxon>Betaproteobacteria</taxon>
        <taxon>Nitrosomonadales</taxon>
        <taxon>Sulfuricellaceae</taxon>
        <taxon>Sulfuriferula</taxon>
    </lineage>
</organism>
<dbReference type="InterPro" id="IPR001096">
    <property type="entry name" value="Peptidase_C13"/>
</dbReference>
<dbReference type="EMBL" id="JAAFGW010000131">
    <property type="protein sequence ID" value="NDP48561.1"/>
    <property type="molecule type" value="Genomic_DNA"/>
</dbReference>
<keyword evidence="1" id="KW-0812">Transmembrane</keyword>
<accession>A0A7C9NTA5</accession>
<sequence length="441" mass="48423">MRALLLNLLAGFRLATFQRVTADQFHVSIPQLVLLSGVEFGLGMGAAYLGLDGDGYFNTGFILTALASVTLTLGMAALLAFWTHTPALLPGYAVAATAMSPMLIAYTYASRSAWQTLELSQGSAWAWMLGWLLLIMLLLMRAVGVWAPLKRAKWIAISGFLVAILAAELWLLPREEAWYPASPETQTLGIGRHEALLYQQAGLLEQTLNTLQPQRPKTPDLYFVGFAGYGWQDVFMKEVNTVRALFDNRFDTRGRSVVLINNTKATSGVPIASTTALQITLNRVGELLDPEEDVLFLFVTSHGATDPAYISVNNNGLDLTQLTPERLKTALAATPIKWKVIVVSACYSGGFIPALRDDNTLVITASSADRNSFGCDDSNSMTDFGRAYFEEALNKTRSFTAAFEMAKRRIAEREKAEGLTPSQPQMAMGNQFAAHWRGRFD</sequence>
<protein>
    <recommendedName>
        <fullName evidence="4">MORN repeat family protein</fullName>
    </recommendedName>
</protein>
<dbReference type="Pfam" id="PF01650">
    <property type="entry name" value="Peptidase_C13"/>
    <property type="match status" value="1"/>
</dbReference>
<reference evidence="2 3" key="1">
    <citation type="submission" date="2019-09" db="EMBL/GenBank/DDBJ databases">
        <title>H2 Metabolism Revealed by Metagenomic Analysis in Subglacial Sediment of East Antarctica.</title>
        <authorList>
            <person name="Yang Z."/>
            <person name="Zhang Y."/>
            <person name="Lv Y."/>
            <person name="Yan W."/>
            <person name="Xiao X."/>
            <person name="Sun B."/>
            <person name="Ma H."/>
        </authorList>
    </citation>
    <scope>NUCLEOTIDE SEQUENCE [LARGE SCALE GENOMIC DNA]</scope>
    <source>
        <strain evidence="2">Bin2_2</strain>
    </source>
</reference>
<keyword evidence="1" id="KW-0472">Membrane</keyword>
<dbReference type="GO" id="GO:0006508">
    <property type="term" value="P:proteolysis"/>
    <property type="evidence" value="ECO:0007669"/>
    <property type="project" value="InterPro"/>
</dbReference>
<evidence type="ECO:0000313" key="3">
    <source>
        <dbReference type="Proteomes" id="UP000483432"/>
    </source>
</evidence>
<gene>
    <name evidence="2" type="ORF">GZ085_09280</name>
</gene>
<evidence type="ECO:0000313" key="2">
    <source>
        <dbReference type="EMBL" id="NDP48561.1"/>
    </source>
</evidence>
<evidence type="ECO:0000256" key="1">
    <source>
        <dbReference type="SAM" id="Phobius"/>
    </source>
</evidence>
<dbReference type="Gene3D" id="3.40.50.1460">
    <property type="match status" value="1"/>
</dbReference>